<evidence type="ECO:0000259" key="5">
    <source>
        <dbReference type="SMART" id="SM00856"/>
    </source>
</evidence>
<organism evidence="6 7">
    <name type="scientific">Hibiscus syriacus</name>
    <name type="common">Rose of Sharon</name>
    <dbReference type="NCBI Taxonomy" id="106335"/>
    <lineage>
        <taxon>Eukaryota</taxon>
        <taxon>Viridiplantae</taxon>
        <taxon>Streptophyta</taxon>
        <taxon>Embryophyta</taxon>
        <taxon>Tracheophyta</taxon>
        <taxon>Spermatophyta</taxon>
        <taxon>Magnoliopsida</taxon>
        <taxon>eudicotyledons</taxon>
        <taxon>Gunneridae</taxon>
        <taxon>Pentapetalae</taxon>
        <taxon>rosids</taxon>
        <taxon>malvids</taxon>
        <taxon>Malvales</taxon>
        <taxon>Malvaceae</taxon>
        <taxon>Malvoideae</taxon>
        <taxon>Hibiscus</taxon>
    </lineage>
</organism>
<feature type="region of interest" description="Disordered" evidence="3">
    <location>
        <begin position="146"/>
        <end position="175"/>
    </location>
</feature>
<evidence type="ECO:0000256" key="2">
    <source>
        <dbReference type="ARBA" id="ARBA00038471"/>
    </source>
</evidence>
<dbReference type="Pfam" id="PF04043">
    <property type="entry name" value="PMEI"/>
    <property type="match status" value="1"/>
</dbReference>
<dbReference type="AlphaFoldDB" id="A0A6A2Y8G6"/>
<dbReference type="InterPro" id="IPR051955">
    <property type="entry name" value="PME_Inhibitor"/>
</dbReference>
<dbReference type="Gene3D" id="1.20.140.40">
    <property type="entry name" value="Invertase/pectin methylesterase inhibitor family protein"/>
    <property type="match status" value="1"/>
</dbReference>
<comment type="caution">
    <text evidence="6">The sequence shown here is derived from an EMBL/GenBank/DDBJ whole genome shotgun (WGS) entry which is preliminary data.</text>
</comment>
<accession>A0A6A2Y8G6</accession>
<keyword evidence="7" id="KW-1185">Reference proteome</keyword>
<proteinExistence type="inferred from homology"/>
<reference evidence="6" key="1">
    <citation type="submission" date="2019-09" db="EMBL/GenBank/DDBJ databases">
        <title>Draft genome information of white flower Hibiscus syriacus.</title>
        <authorList>
            <person name="Kim Y.-M."/>
        </authorList>
    </citation>
    <scope>NUCLEOTIDE SEQUENCE [LARGE SCALE GENOMIC DNA]</scope>
    <source>
        <strain evidence="6">YM2019G1</strain>
    </source>
</reference>
<protein>
    <submittedName>
        <fullName evidence="6">21 kDa protein-like</fullName>
    </submittedName>
</protein>
<feature type="region of interest" description="Disordered" evidence="3">
    <location>
        <begin position="201"/>
        <end position="258"/>
    </location>
</feature>
<dbReference type="Proteomes" id="UP000436088">
    <property type="component" value="Unassembled WGS sequence"/>
</dbReference>
<dbReference type="PANTHER" id="PTHR31080">
    <property type="entry name" value="PECTINESTERASE INHIBITOR-LIKE"/>
    <property type="match status" value="1"/>
</dbReference>
<evidence type="ECO:0000313" key="6">
    <source>
        <dbReference type="EMBL" id="KAE8678225.1"/>
    </source>
</evidence>
<dbReference type="PANTHER" id="PTHR31080:SF87">
    <property type="entry name" value="PECTINESTERASE INHIBITOR 7"/>
    <property type="match status" value="1"/>
</dbReference>
<evidence type="ECO:0000313" key="7">
    <source>
        <dbReference type="Proteomes" id="UP000436088"/>
    </source>
</evidence>
<evidence type="ECO:0000256" key="1">
    <source>
        <dbReference type="ARBA" id="ARBA00022729"/>
    </source>
</evidence>
<keyword evidence="1 4" id="KW-0732">Signal</keyword>
<sequence length="258" mass="28716">MAIYSFILLLLSLVYTSCEARSPVAATSRASSFVKASCSTTKYPALCIQSLAASAPSIQQSPRQLAQTALSVSLDRARATQAFVSKMKKFKGLKKREYEAIKDCMEEMSEGVDRLSKSVQELKHMGQAKGQDFLWYGHVAATDASRTSTQRRLCQVPRPAGADTPPATAAEVSRWPPMSMPYGESPHSLVTHHQELYYPVQGKLGGGYKTTKPTKGREQRATQENRKQETTRKKNTNNDHNNNSNTNSKQEEKNRRKN</sequence>
<evidence type="ECO:0000256" key="3">
    <source>
        <dbReference type="SAM" id="MobiDB-lite"/>
    </source>
</evidence>
<evidence type="ECO:0000256" key="4">
    <source>
        <dbReference type="SAM" id="SignalP"/>
    </source>
</evidence>
<gene>
    <name evidence="6" type="ORF">F3Y22_tig00111427pilonHSYRG00050</name>
</gene>
<dbReference type="InterPro" id="IPR035513">
    <property type="entry name" value="Invertase/methylesterase_inhib"/>
</dbReference>
<dbReference type="GO" id="GO:0004857">
    <property type="term" value="F:enzyme inhibitor activity"/>
    <property type="evidence" value="ECO:0007669"/>
    <property type="project" value="InterPro"/>
</dbReference>
<comment type="similarity">
    <text evidence="2">Belongs to the PMEI family.</text>
</comment>
<feature type="compositionally biased region" description="Low complexity" evidence="3">
    <location>
        <begin position="157"/>
        <end position="170"/>
    </location>
</feature>
<dbReference type="EMBL" id="VEPZ02001337">
    <property type="protein sequence ID" value="KAE8678225.1"/>
    <property type="molecule type" value="Genomic_DNA"/>
</dbReference>
<dbReference type="SUPFAM" id="SSF101148">
    <property type="entry name" value="Plant invertase/pectin methylesterase inhibitor"/>
    <property type="match status" value="1"/>
</dbReference>
<dbReference type="InterPro" id="IPR006501">
    <property type="entry name" value="Pectinesterase_inhib_dom"/>
</dbReference>
<feature type="compositionally biased region" description="Low complexity" evidence="3">
    <location>
        <begin position="238"/>
        <end position="248"/>
    </location>
</feature>
<dbReference type="SMART" id="SM00856">
    <property type="entry name" value="PMEI"/>
    <property type="match status" value="1"/>
</dbReference>
<feature type="signal peptide" evidence="4">
    <location>
        <begin position="1"/>
        <end position="20"/>
    </location>
</feature>
<feature type="chain" id="PRO_5025335611" evidence="4">
    <location>
        <begin position="21"/>
        <end position="258"/>
    </location>
</feature>
<feature type="compositionally biased region" description="Basic and acidic residues" evidence="3">
    <location>
        <begin position="249"/>
        <end position="258"/>
    </location>
</feature>
<feature type="compositionally biased region" description="Basic and acidic residues" evidence="3">
    <location>
        <begin position="215"/>
        <end position="232"/>
    </location>
</feature>
<feature type="domain" description="Pectinesterase inhibitor" evidence="5">
    <location>
        <begin position="29"/>
        <end position="160"/>
    </location>
</feature>
<dbReference type="NCBIfam" id="TIGR01614">
    <property type="entry name" value="PME_inhib"/>
    <property type="match status" value="1"/>
</dbReference>
<dbReference type="CDD" id="cd15798">
    <property type="entry name" value="PMEI-like_3"/>
    <property type="match status" value="1"/>
</dbReference>
<name>A0A6A2Y8G6_HIBSY</name>